<keyword evidence="3" id="KW-1185">Reference proteome</keyword>
<dbReference type="Proteomes" id="UP000294937">
    <property type="component" value="Unassembled WGS sequence"/>
</dbReference>
<feature type="compositionally biased region" description="Polar residues" evidence="1">
    <location>
        <begin position="71"/>
        <end position="81"/>
    </location>
</feature>
<dbReference type="AlphaFoldDB" id="A0A4R3L1J4"/>
<reference evidence="2 3" key="1">
    <citation type="submission" date="2019-03" db="EMBL/GenBank/DDBJ databases">
        <title>Genomic Encyclopedia of Type Strains, Phase IV (KMG-IV): sequencing the most valuable type-strain genomes for metagenomic binning, comparative biology and taxonomic classification.</title>
        <authorList>
            <person name="Goeker M."/>
        </authorList>
    </citation>
    <scope>NUCLEOTIDE SEQUENCE [LARGE SCALE GENOMIC DNA]</scope>
    <source>
        <strain evidence="2 3">DSM 45707</strain>
    </source>
</reference>
<accession>A0A4R3L1J4</accession>
<evidence type="ECO:0000313" key="3">
    <source>
        <dbReference type="Proteomes" id="UP000294937"/>
    </source>
</evidence>
<evidence type="ECO:0000313" key="2">
    <source>
        <dbReference type="EMBL" id="TCS92845.1"/>
    </source>
</evidence>
<protein>
    <submittedName>
        <fullName evidence="2">Uncharacterized protein</fullName>
    </submittedName>
</protein>
<feature type="region of interest" description="Disordered" evidence="1">
    <location>
        <begin position="30"/>
        <end position="81"/>
    </location>
</feature>
<organism evidence="2 3">
    <name type="scientific">Hazenella coriacea</name>
    <dbReference type="NCBI Taxonomy" id="1179467"/>
    <lineage>
        <taxon>Bacteria</taxon>
        <taxon>Bacillati</taxon>
        <taxon>Bacillota</taxon>
        <taxon>Bacilli</taxon>
        <taxon>Bacillales</taxon>
        <taxon>Thermoactinomycetaceae</taxon>
        <taxon>Hazenella</taxon>
    </lineage>
</organism>
<dbReference type="EMBL" id="SMAG01000010">
    <property type="protein sequence ID" value="TCS92845.1"/>
    <property type="molecule type" value="Genomic_DNA"/>
</dbReference>
<proteinExistence type="predicted"/>
<sequence length="81" mass="9035">MIKVIQVNIGCIDIKTVYQAGSVNIGTTLNFVQRPQPQGEPPLPPTRPRRPRRPRVRPPRVPRVPKPEPTSLGTQESSSMN</sequence>
<feature type="compositionally biased region" description="Basic residues" evidence="1">
    <location>
        <begin position="47"/>
        <end position="60"/>
    </location>
</feature>
<comment type="caution">
    <text evidence="2">The sequence shown here is derived from an EMBL/GenBank/DDBJ whole genome shotgun (WGS) entry which is preliminary data.</text>
</comment>
<name>A0A4R3L1J4_9BACL</name>
<gene>
    <name evidence="2" type="ORF">EDD58_11072</name>
</gene>
<evidence type="ECO:0000256" key="1">
    <source>
        <dbReference type="SAM" id="MobiDB-lite"/>
    </source>
</evidence>